<dbReference type="PANTHER" id="PTHR32089">
    <property type="entry name" value="METHYL-ACCEPTING CHEMOTAXIS PROTEIN MCPB"/>
    <property type="match status" value="1"/>
</dbReference>
<feature type="transmembrane region" description="Helical" evidence="5">
    <location>
        <begin position="187"/>
        <end position="207"/>
    </location>
</feature>
<protein>
    <submittedName>
        <fullName evidence="7">Methyl-accepting chemotaxis protein</fullName>
    </submittedName>
</protein>
<dbReference type="SMART" id="SM00283">
    <property type="entry name" value="MA"/>
    <property type="match status" value="1"/>
</dbReference>
<dbReference type="Gene3D" id="1.10.287.950">
    <property type="entry name" value="Methyl-accepting chemotaxis protein"/>
    <property type="match status" value="1"/>
</dbReference>
<keyword evidence="5" id="KW-0812">Transmembrane</keyword>
<dbReference type="PANTHER" id="PTHR32089:SF112">
    <property type="entry name" value="LYSOZYME-LIKE PROTEIN-RELATED"/>
    <property type="match status" value="1"/>
</dbReference>
<evidence type="ECO:0000256" key="2">
    <source>
        <dbReference type="ARBA" id="ARBA00029447"/>
    </source>
</evidence>
<dbReference type="InterPro" id="IPR004090">
    <property type="entry name" value="Chemotax_Me-accpt_rcpt"/>
</dbReference>
<comment type="caution">
    <text evidence="7">The sequence shown here is derived from an EMBL/GenBank/DDBJ whole genome shotgun (WGS) entry which is preliminary data.</text>
</comment>
<feature type="transmembrane region" description="Helical" evidence="5">
    <location>
        <begin position="12"/>
        <end position="32"/>
    </location>
</feature>
<proteinExistence type="inferred from homology"/>
<evidence type="ECO:0000313" key="7">
    <source>
        <dbReference type="EMBL" id="MBP2071231.1"/>
    </source>
</evidence>
<keyword evidence="1 3" id="KW-0807">Transducer</keyword>
<evidence type="ECO:0000256" key="5">
    <source>
        <dbReference type="SAM" id="Phobius"/>
    </source>
</evidence>
<evidence type="ECO:0000256" key="1">
    <source>
        <dbReference type="ARBA" id="ARBA00023224"/>
    </source>
</evidence>
<evidence type="ECO:0000256" key="4">
    <source>
        <dbReference type="SAM" id="Coils"/>
    </source>
</evidence>
<dbReference type="PROSITE" id="PS50111">
    <property type="entry name" value="CHEMOTAXIS_TRANSDUC_2"/>
    <property type="match status" value="1"/>
</dbReference>
<keyword evidence="8" id="KW-1185">Reference proteome</keyword>
<organism evidence="7 8">
    <name type="scientific">Thermoanaerobacterium butyriciformans</name>
    <dbReference type="NCBI Taxonomy" id="1702242"/>
    <lineage>
        <taxon>Bacteria</taxon>
        <taxon>Bacillati</taxon>
        <taxon>Bacillota</taxon>
        <taxon>Clostridia</taxon>
        <taxon>Thermoanaerobacterales</taxon>
        <taxon>Thermoanaerobacteraceae</taxon>
        <taxon>Thermoanaerobacterium</taxon>
    </lineage>
</organism>
<dbReference type="EMBL" id="JAGGLT010000006">
    <property type="protein sequence ID" value="MBP2071231.1"/>
    <property type="molecule type" value="Genomic_DNA"/>
</dbReference>
<gene>
    <name evidence="7" type="ORF">J2Z80_000742</name>
</gene>
<keyword evidence="5" id="KW-0472">Membrane</keyword>
<dbReference type="PRINTS" id="PR00260">
    <property type="entry name" value="CHEMTRNSDUCR"/>
</dbReference>
<keyword evidence="5" id="KW-1133">Transmembrane helix</keyword>
<dbReference type="InterPro" id="IPR004089">
    <property type="entry name" value="MCPsignal_dom"/>
</dbReference>
<sequence>MAKTLRGELIRAFVVIGILLLVLSITVNFGMINTKNNINNLKKFVINQVLYISNSQVQLAQYSSVLLNDVNNYTVGQNTKSALKTDLNNITQNINSIGNALDDFKGTSLYKQLKADVDGINDSIENISTAIDNLNDTYNLDQDSDKTLKISYYATQIQNNMTDFSNKYSQGFLPMFNDMIAQNDRTFKISVVISVICIVVIIIYSLITVRKLRKLSRIINSEVSKSMEHSEKVLDSSIELRKMAEENTGNIKMSRDGIEQLTESINTIAENANEVALSITNVSEANEELSRSSENLLNDMNKAIEKIREIEDNVKNQGDVVRNLINTLNQSLKNSKVNSNELKELDKKMGGIKEILSAISEIADQTNLLSLNAAIEAARAGEYGKGFAVVADEIRKLAKQSTDSVVKISEIIENITSYTGATIDSVISDIDNSRKAALEVNKVLDIFNDVKKGFDEISMVINNISDVTTETAAGSDKTVQAVKSVMNASQNISAQVEELLASSEQLLDLINKVDENNTKNLDYVNNQVAFTEEQKANMESITNVVKKL</sequence>
<evidence type="ECO:0000313" key="8">
    <source>
        <dbReference type="Proteomes" id="UP001166402"/>
    </source>
</evidence>
<feature type="coiled-coil region" evidence="4">
    <location>
        <begin position="286"/>
        <end position="345"/>
    </location>
</feature>
<comment type="similarity">
    <text evidence="2">Belongs to the methyl-accepting chemotaxis (MCP) protein family.</text>
</comment>
<evidence type="ECO:0000259" key="6">
    <source>
        <dbReference type="PROSITE" id="PS50111"/>
    </source>
</evidence>
<name>A0ABS4NC39_9THEO</name>
<dbReference type="SUPFAM" id="SSF58104">
    <property type="entry name" value="Methyl-accepting chemotaxis protein (MCP) signaling domain"/>
    <property type="match status" value="1"/>
</dbReference>
<keyword evidence="4" id="KW-0175">Coiled coil</keyword>
<reference evidence="7" key="1">
    <citation type="submission" date="2021-03" db="EMBL/GenBank/DDBJ databases">
        <title>Genomic Encyclopedia of Type Strains, Phase IV (KMG-IV): sequencing the most valuable type-strain genomes for metagenomic binning, comparative biology and taxonomic classification.</title>
        <authorList>
            <person name="Goeker M."/>
        </authorList>
    </citation>
    <scope>NUCLEOTIDE SEQUENCE</scope>
    <source>
        <strain evidence="7">DSM 101588</strain>
    </source>
</reference>
<dbReference type="Pfam" id="PF00015">
    <property type="entry name" value="MCPsignal"/>
    <property type="match status" value="1"/>
</dbReference>
<dbReference type="RefSeq" id="WP_209453171.1">
    <property type="nucleotide sequence ID" value="NZ_JAGGLT010000006.1"/>
</dbReference>
<evidence type="ECO:0000256" key="3">
    <source>
        <dbReference type="PROSITE-ProRule" id="PRU00284"/>
    </source>
</evidence>
<accession>A0ABS4NC39</accession>
<feature type="domain" description="Methyl-accepting transducer" evidence="6">
    <location>
        <begin position="250"/>
        <end position="486"/>
    </location>
</feature>
<dbReference type="Proteomes" id="UP001166402">
    <property type="component" value="Unassembled WGS sequence"/>
</dbReference>